<dbReference type="PANTHER" id="PTHR11006">
    <property type="entry name" value="PROTEIN ARGININE N-METHYLTRANSFERASE"/>
    <property type="match status" value="1"/>
</dbReference>
<dbReference type="SUPFAM" id="SSF53335">
    <property type="entry name" value="S-adenosyl-L-methionine-dependent methyltransferases"/>
    <property type="match status" value="1"/>
</dbReference>
<organism evidence="2 3">
    <name type="scientific">Pseudoduganella violacea</name>
    <dbReference type="NCBI Taxonomy" id="1715466"/>
    <lineage>
        <taxon>Bacteria</taxon>
        <taxon>Pseudomonadati</taxon>
        <taxon>Pseudomonadota</taxon>
        <taxon>Betaproteobacteria</taxon>
        <taxon>Burkholderiales</taxon>
        <taxon>Oxalobacteraceae</taxon>
        <taxon>Telluria group</taxon>
        <taxon>Pseudoduganella</taxon>
    </lineage>
</organism>
<dbReference type="RefSeq" id="WP_183443787.1">
    <property type="nucleotide sequence ID" value="NZ_JACHXD010000024.1"/>
</dbReference>
<protein>
    <submittedName>
        <fullName evidence="2">Putative RNA methylase</fullName>
    </submittedName>
</protein>
<feature type="domain" description="Methyltransferase" evidence="1">
    <location>
        <begin position="48"/>
        <end position="133"/>
    </location>
</feature>
<keyword evidence="2" id="KW-0489">Methyltransferase</keyword>
<dbReference type="GO" id="GO:0032259">
    <property type="term" value="P:methylation"/>
    <property type="evidence" value="ECO:0007669"/>
    <property type="project" value="UniProtKB-KW"/>
</dbReference>
<dbReference type="EMBL" id="JACHXD010000024">
    <property type="protein sequence ID" value="MBB3122118.1"/>
    <property type="molecule type" value="Genomic_DNA"/>
</dbReference>
<comment type="caution">
    <text evidence="2">The sequence shown here is derived from an EMBL/GenBank/DDBJ whole genome shotgun (WGS) entry which is preliminary data.</text>
</comment>
<evidence type="ECO:0000313" key="2">
    <source>
        <dbReference type="EMBL" id="MBB3122118.1"/>
    </source>
</evidence>
<dbReference type="GO" id="GO:0042054">
    <property type="term" value="F:histone methyltransferase activity"/>
    <property type="evidence" value="ECO:0007669"/>
    <property type="project" value="TreeGrafter"/>
</dbReference>
<proteinExistence type="predicted"/>
<dbReference type="InterPro" id="IPR029063">
    <property type="entry name" value="SAM-dependent_MTases_sf"/>
</dbReference>
<dbReference type="CDD" id="cd02440">
    <property type="entry name" value="AdoMet_MTases"/>
    <property type="match status" value="1"/>
</dbReference>
<accession>A0A7W5BFR0</accession>
<dbReference type="AlphaFoldDB" id="A0A7W5BFR0"/>
<dbReference type="InterPro" id="IPR025799">
    <property type="entry name" value="Arg_MeTrfase"/>
</dbReference>
<keyword evidence="2" id="KW-0808">Transferase</keyword>
<gene>
    <name evidence="2" type="ORF">FHS03_005215</name>
</gene>
<reference evidence="2 3" key="1">
    <citation type="submission" date="2020-08" db="EMBL/GenBank/DDBJ databases">
        <title>Genomic Encyclopedia of Type Strains, Phase III (KMG-III): the genomes of soil and plant-associated and newly described type strains.</title>
        <authorList>
            <person name="Whitman W."/>
        </authorList>
    </citation>
    <scope>NUCLEOTIDE SEQUENCE [LARGE SCALE GENOMIC DNA]</scope>
    <source>
        <strain evidence="2 3">CECT 8897</strain>
    </source>
</reference>
<keyword evidence="3" id="KW-1185">Reference proteome</keyword>
<evidence type="ECO:0000313" key="3">
    <source>
        <dbReference type="Proteomes" id="UP000541535"/>
    </source>
</evidence>
<dbReference type="Gene3D" id="3.40.50.150">
    <property type="entry name" value="Vaccinia Virus protein VP39"/>
    <property type="match status" value="1"/>
</dbReference>
<sequence length="306" mass="34247">MLNEREIESCYLGQFIPLHYHHNMLMDQNRMHSFKSAIDYAVRPGAKVLELGGGTGVLSCFAAAKADKVYCVEFNPDMVREARKFLAMNPNGAKVEVIHADAFEYLPPEPVDVVICEMIHVAMLREKQVEVIEAFKKRYTERFGGPLPVFLPEAVLMAVQPLQQEYDFEGFYAPIIQFQETGVVHSGTVELAQPAVYSLIDFTQTNELSYNWEGKFVASRDGKLNAMRFITKNVLAVVQERSATIDWLNHYMTLPLAEPVAVREGDVLKVSFAYRAGGPISSLQNSLKAEVAYEAVLQASSIPAYA</sequence>
<dbReference type="Proteomes" id="UP000541535">
    <property type="component" value="Unassembled WGS sequence"/>
</dbReference>
<dbReference type="PANTHER" id="PTHR11006:SF53">
    <property type="entry name" value="PROTEIN ARGININE N-METHYLTRANSFERASE 3"/>
    <property type="match status" value="1"/>
</dbReference>
<dbReference type="Pfam" id="PF13649">
    <property type="entry name" value="Methyltransf_25"/>
    <property type="match status" value="1"/>
</dbReference>
<dbReference type="GO" id="GO:0016274">
    <property type="term" value="F:protein-arginine N-methyltransferase activity"/>
    <property type="evidence" value="ECO:0007669"/>
    <property type="project" value="InterPro"/>
</dbReference>
<dbReference type="InterPro" id="IPR041698">
    <property type="entry name" value="Methyltransf_25"/>
</dbReference>
<name>A0A7W5BFR0_9BURK</name>
<evidence type="ECO:0000259" key="1">
    <source>
        <dbReference type="Pfam" id="PF13649"/>
    </source>
</evidence>